<protein>
    <submittedName>
        <fullName evidence="1">Uncharacterized protein</fullName>
    </submittedName>
</protein>
<accession>A0AA41QBP1</accession>
<dbReference type="Proteomes" id="UP001165378">
    <property type="component" value="Unassembled WGS sequence"/>
</dbReference>
<reference evidence="1" key="1">
    <citation type="submission" date="2022-01" db="EMBL/GenBank/DDBJ databases">
        <title>Genome-Based Taxonomic Classification of the Phylum Actinobacteria.</title>
        <authorList>
            <person name="Gao Y."/>
        </authorList>
    </citation>
    <scope>NUCLEOTIDE SEQUENCE</scope>
    <source>
        <strain evidence="1">KLBMP 8922</strain>
    </source>
</reference>
<keyword evidence="2" id="KW-1185">Reference proteome</keyword>
<evidence type="ECO:0000313" key="2">
    <source>
        <dbReference type="Proteomes" id="UP001165378"/>
    </source>
</evidence>
<comment type="caution">
    <text evidence="1">The sequence shown here is derived from an EMBL/GenBank/DDBJ whole genome shotgun (WGS) entry which is preliminary data.</text>
</comment>
<dbReference type="EMBL" id="JAKFHA010000061">
    <property type="protein sequence ID" value="MCF2533832.1"/>
    <property type="molecule type" value="Genomic_DNA"/>
</dbReference>
<dbReference type="RefSeq" id="WP_235058597.1">
    <property type="nucleotide sequence ID" value="NZ_JAKFHA010000061.1"/>
</dbReference>
<sequence length="92" mass="9373">MTGVRQDAAGGWFHSVGVEDAADVSAAAVRDRVLRAREDLAEAAASRNGSAVREAVDELEDALAMARVNGVVVADPPTADAAPAGESDAERA</sequence>
<proteinExistence type="predicted"/>
<dbReference type="AlphaFoldDB" id="A0AA41QBP1"/>
<gene>
    <name evidence="1" type="ORF">LZ495_42360</name>
</gene>
<name>A0AA41QBP1_9ACTN</name>
<evidence type="ECO:0000313" key="1">
    <source>
        <dbReference type="EMBL" id="MCF2533832.1"/>
    </source>
</evidence>
<organism evidence="1 2">
    <name type="scientific">Yinghuangia soli</name>
    <dbReference type="NCBI Taxonomy" id="2908204"/>
    <lineage>
        <taxon>Bacteria</taxon>
        <taxon>Bacillati</taxon>
        <taxon>Actinomycetota</taxon>
        <taxon>Actinomycetes</taxon>
        <taxon>Kitasatosporales</taxon>
        <taxon>Streptomycetaceae</taxon>
        <taxon>Yinghuangia</taxon>
    </lineage>
</organism>